<comment type="caution">
    <text evidence="14">The sequence shown here is derived from an EMBL/GenBank/DDBJ whole genome shotgun (WGS) entry which is preliminary data.</text>
</comment>
<evidence type="ECO:0000256" key="10">
    <source>
        <dbReference type="SAM" id="MobiDB-lite"/>
    </source>
</evidence>
<dbReference type="PRINTS" id="PR00811">
    <property type="entry name" value="BCTERIALGSPD"/>
</dbReference>
<evidence type="ECO:0000256" key="7">
    <source>
        <dbReference type="ARBA" id="ARBA00022927"/>
    </source>
</evidence>
<dbReference type="InterPro" id="IPR004846">
    <property type="entry name" value="T2SS/T3SS_dom"/>
</dbReference>
<dbReference type="Pfam" id="PF03958">
    <property type="entry name" value="Secretin_N"/>
    <property type="match status" value="3"/>
</dbReference>
<feature type="domain" description="NolW-like" evidence="12">
    <location>
        <begin position="170"/>
        <end position="229"/>
    </location>
</feature>
<evidence type="ECO:0000256" key="2">
    <source>
        <dbReference type="ARBA" id="ARBA00006980"/>
    </source>
</evidence>
<evidence type="ECO:0000259" key="11">
    <source>
        <dbReference type="Pfam" id="PF00263"/>
    </source>
</evidence>
<dbReference type="NCBIfam" id="TIGR02517">
    <property type="entry name" value="type_II_gspD"/>
    <property type="match status" value="1"/>
</dbReference>
<dbReference type="Gene3D" id="3.30.1370.120">
    <property type="match status" value="3"/>
</dbReference>
<dbReference type="GO" id="GO:0015627">
    <property type="term" value="C:type II protein secretion system complex"/>
    <property type="evidence" value="ECO:0007669"/>
    <property type="project" value="InterPro"/>
</dbReference>
<feature type="compositionally biased region" description="Polar residues" evidence="10">
    <location>
        <begin position="44"/>
        <end position="63"/>
    </location>
</feature>
<keyword evidence="9" id="KW-0998">Cell outer membrane</keyword>
<evidence type="ECO:0000259" key="13">
    <source>
        <dbReference type="Pfam" id="PF21305"/>
    </source>
</evidence>
<name>A0A2H9T440_9ZZZZ</name>
<sequence length="706" mass="77440">MIKKHHNQRAIWTTDYLLACILILWSFTVFAEVPSAMHPVSTAIQSSSKPVQQAPKKTQSIPTKPEKNTQNKLWTLNQQNADIREFIAQVAKITGETFVVDPRIKSGNTVTVISSKPLAKDEVYDVFLEVLAANGFTVIPKGQIINVIPNTTAKTTSPNSKIPLNTIMATRVIQLHSVSSVEVIPIIRPLIAQYGHAAASASGNAVIISDLADNVKRITNLIRELDDASNNDYEVIQLKHAWVGDIAKIIQETLATGKGQFPSGLQVIAEERSNRLVIKGNANKRIKVRKLVDSLDQEGIRKSTTKVIFLNYADAKNIAEILSEASASIQSSKDKDSSNTSPPMLSPRAMGSSKDNLLEAGKSAKNTQSNIFVKADETQNAIVLIADPETLQSMEQIVKQLDVPRSQVLLEAAIVEVSGGIDDTLGIQWGIDGTKTIAQRDGSSSGTLSKITGNLFDNSSIKMGAVALRGANFGVLISALSRKNNNNILSTPSLLTMDNQEAEFLVGKNIPIKTGSYASSGSSNTTGNPFTTTDRRDVGIKLKVTPHLNKDSTLKLEIEQEVSSLDGDVSRALASDEDIIFNNRTLKTAVMVDNKQTIVIGGLIQDDRQKLRQKVPLLGDIPLLGNLFKYNQAGNSKRNLMLFIRPTVMRDATMLAQTTNEQFTKLKTIQQKELDIKSDYFPDTPSRLFEKEAFDIRSKDKWIWQQ</sequence>
<evidence type="ECO:0000256" key="6">
    <source>
        <dbReference type="ARBA" id="ARBA00022729"/>
    </source>
</evidence>
<dbReference type="GO" id="GO:0015628">
    <property type="term" value="P:protein secretion by the type II secretion system"/>
    <property type="evidence" value="ECO:0007669"/>
    <property type="project" value="InterPro"/>
</dbReference>
<keyword evidence="4" id="KW-1134">Transmembrane beta strand</keyword>
<dbReference type="Pfam" id="PF21305">
    <property type="entry name" value="type_II_gspD_N0"/>
    <property type="match status" value="1"/>
</dbReference>
<keyword evidence="7" id="KW-0653">Protein transport</keyword>
<dbReference type="InterPro" id="IPR013356">
    <property type="entry name" value="T2SS_GspD"/>
</dbReference>
<dbReference type="InterPro" id="IPR005644">
    <property type="entry name" value="NolW-like"/>
</dbReference>
<evidence type="ECO:0000313" key="14">
    <source>
        <dbReference type="EMBL" id="PJE77972.1"/>
    </source>
</evidence>
<dbReference type="PANTHER" id="PTHR30332:SF24">
    <property type="entry name" value="SECRETIN GSPD-RELATED"/>
    <property type="match status" value="1"/>
</dbReference>
<feature type="domain" description="NolW-like" evidence="12">
    <location>
        <begin position="305"/>
        <end position="407"/>
    </location>
</feature>
<comment type="subcellular location">
    <subcellularLocation>
        <location evidence="1">Cell outer membrane</location>
    </subcellularLocation>
</comment>
<evidence type="ECO:0000256" key="4">
    <source>
        <dbReference type="ARBA" id="ARBA00022452"/>
    </source>
</evidence>
<proteinExistence type="inferred from homology"/>
<dbReference type="AlphaFoldDB" id="A0A2H9T440"/>
<evidence type="ECO:0000256" key="9">
    <source>
        <dbReference type="ARBA" id="ARBA00023237"/>
    </source>
</evidence>
<comment type="similarity">
    <text evidence="2">Belongs to the bacterial secretin family. GSP D subfamily.</text>
</comment>
<keyword evidence="3" id="KW-0813">Transport</keyword>
<protein>
    <submittedName>
        <fullName evidence="14">Type II secretion system protein D</fullName>
    </submittedName>
</protein>
<feature type="region of interest" description="Disordered" evidence="10">
    <location>
        <begin position="329"/>
        <end position="354"/>
    </location>
</feature>
<organism evidence="14">
    <name type="scientific">invertebrate metagenome</name>
    <dbReference type="NCBI Taxonomy" id="1711999"/>
    <lineage>
        <taxon>unclassified sequences</taxon>
        <taxon>metagenomes</taxon>
        <taxon>organismal metagenomes</taxon>
    </lineage>
</organism>
<evidence type="ECO:0000256" key="8">
    <source>
        <dbReference type="ARBA" id="ARBA00023136"/>
    </source>
</evidence>
<feature type="domain" description="GspD-like N0" evidence="13">
    <location>
        <begin position="76"/>
        <end position="146"/>
    </location>
</feature>
<keyword evidence="8" id="KW-0472">Membrane</keyword>
<dbReference type="InterPro" id="IPR001775">
    <property type="entry name" value="GspD/PilQ"/>
</dbReference>
<dbReference type="InterPro" id="IPR038591">
    <property type="entry name" value="NolW-like_sf"/>
</dbReference>
<feature type="region of interest" description="Disordered" evidence="10">
    <location>
        <begin position="44"/>
        <end position="71"/>
    </location>
</feature>
<evidence type="ECO:0000256" key="3">
    <source>
        <dbReference type="ARBA" id="ARBA00022448"/>
    </source>
</evidence>
<evidence type="ECO:0000256" key="5">
    <source>
        <dbReference type="ARBA" id="ARBA00022692"/>
    </source>
</evidence>
<dbReference type="GO" id="GO:0009279">
    <property type="term" value="C:cell outer membrane"/>
    <property type="evidence" value="ECO:0007669"/>
    <property type="project" value="UniProtKB-SubCell"/>
</dbReference>
<feature type="domain" description="NolW-like" evidence="12">
    <location>
        <begin position="234"/>
        <end position="299"/>
    </location>
</feature>
<evidence type="ECO:0000256" key="1">
    <source>
        <dbReference type="ARBA" id="ARBA00004442"/>
    </source>
</evidence>
<keyword evidence="5" id="KW-0812">Transmembrane</keyword>
<dbReference type="InterPro" id="IPR049371">
    <property type="entry name" value="GspD-like_N0"/>
</dbReference>
<keyword evidence="6" id="KW-0732">Signal</keyword>
<gene>
    <name evidence="14" type="primary">xcpQ</name>
    <name evidence="14" type="ORF">CI610_03098</name>
</gene>
<dbReference type="EMBL" id="NSIT01000308">
    <property type="protein sequence ID" value="PJE77972.1"/>
    <property type="molecule type" value="Genomic_DNA"/>
</dbReference>
<reference evidence="14" key="1">
    <citation type="journal article" date="2017" name="Appl. Environ. Microbiol.">
        <title>Molecular characterization of an Endozoicomonas-like organism causing infection in king scallop Pecten maximus L.</title>
        <authorList>
            <person name="Cano I."/>
            <person name="van Aerle R."/>
            <person name="Ross S."/>
            <person name="Verner-Jeffreys D.W."/>
            <person name="Paley R.K."/>
            <person name="Rimmer G."/>
            <person name="Ryder D."/>
            <person name="Hooper P."/>
            <person name="Stone D."/>
            <person name="Feist S.W."/>
        </authorList>
    </citation>
    <scope>NUCLEOTIDE SEQUENCE</scope>
</reference>
<evidence type="ECO:0000259" key="12">
    <source>
        <dbReference type="Pfam" id="PF03958"/>
    </source>
</evidence>
<dbReference type="InterPro" id="IPR050810">
    <property type="entry name" value="Bact_Secretion_Sys_Channel"/>
</dbReference>
<accession>A0A2H9T440</accession>
<dbReference type="Pfam" id="PF00263">
    <property type="entry name" value="Secretin"/>
    <property type="match status" value="1"/>
</dbReference>
<feature type="domain" description="Type II/III secretion system secretin-like" evidence="11">
    <location>
        <begin position="479"/>
        <end position="650"/>
    </location>
</feature>
<dbReference type="PANTHER" id="PTHR30332">
    <property type="entry name" value="PROBABLE GENERAL SECRETION PATHWAY PROTEIN D"/>
    <property type="match status" value="1"/>
</dbReference>